<reference evidence="1 2" key="1">
    <citation type="journal article" date="2023" name="Plants (Basel)">
        <title>Bridging the Gap: Combining Genomics and Transcriptomics Approaches to Understand Stylosanthes scabra, an Orphan Legume from the Brazilian Caatinga.</title>
        <authorList>
            <person name="Ferreira-Neto J.R.C."/>
            <person name="da Silva M.D."/>
            <person name="Binneck E."/>
            <person name="de Melo N.F."/>
            <person name="da Silva R.H."/>
            <person name="de Melo A.L.T.M."/>
            <person name="Pandolfi V."/>
            <person name="Bustamante F.O."/>
            <person name="Brasileiro-Vidal A.C."/>
            <person name="Benko-Iseppon A.M."/>
        </authorList>
    </citation>
    <scope>NUCLEOTIDE SEQUENCE [LARGE SCALE GENOMIC DNA]</scope>
    <source>
        <tissue evidence="1">Leaves</tissue>
    </source>
</reference>
<protein>
    <submittedName>
        <fullName evidence="1">Uncharacterized protein</fullName>
    </submittedName>
</protein>
<proteinExistence type="predicted"/>
<keyword evidence="2" id="KW-1185">Reference proteome</keyword>
<evidence type="ECO:0000313" key="1">
    <source>
        <dbReference type="EMBL" id="MED6136914.1"/>
    </source>
</evidence>
<dbReference type="Proteomes" id="UP001341840">
    <property type="component" value="Unassembled WGS sequence"/>
</dbReference>
<accession>A0ABU6SKH1</accession>
<gene>
    <name evidence="1" type="ORF">PIB30_060178</name>
</gene>
<name>A0ABU6SKH1_9FABA</name>
<organism evidence="1 2">
    <name type="scientific">Stylosanthes scabra</name>
    <dbReference type="NCBI Taxonomy" id="79078"/>
    <lineage>
        <taxon>Eukaryota</taxon>
        <taxon>Viridiplantae</taxon>
        <taxon>Streptophyta</taxon>
        <taxon>Embryophyta</taxon>
        <taxon>Tracheophyta</taxon>
        <taxon>Spermatophyta</taxon>
        <taxon>Magnoliopsida</taxon>
        <taxon>eudicotyledons</taxon>
        <taxon>Gunneridae</taxon>
        <taxon>Pentapetalae</taxon>
        <taxon>rosids</taxon>
        <taxon>fabids</taxon>
        <taxon>Fabales</taxon>
        <taxon>Fabaceae</taxon>
        <taxon>Papilionoideae</taxon>
        <taxon>50 kb inversion clade</taxon>
        <taxon>dalbergioids sensu lato</taxon>
        <taxon>Dalbergieae</taxon>
        <taxon>Pterocarpus clade</taxon>
        <taxon>Stylosanthes</taxon>
    </lineage>
</organism>
<comment type="caution">
    <text evidence="1">The sequence shown here is derived from an EMBL/GenBank/DDBJ whole genome shotgun (WGS) entry which is preliminary data.</text>
</comment>
<evidence type="ECO:0000313" key="2">
    <source>
        <dbReference type="Proteomes" id="UP001341840"/>
    </source>
</evidence>
<sequence>MAVFLIGVETGDVACSDFSRSSRYDTDAAMVNLVGSDFDISYLISQTENVPTRWWYVLFMESRLRQPYGDVKVAVLSNGIAMERCLHEDSFTTDNLYTAITTVNILQPPSLGSPCSTSVDASSSFKFFVVLQHPFQRR</sequence>
<dbReference type="EMBL" id="JASCZI010060944">
    <property type="protein sequence ID" value="MED6136914.1"/>
    <property type="molecule type" value="Genomic_DNA"/>
</dbReference>